<dbReference type="Gene3D" id="3.40.47.10">
    <property type="match status" value="1"/>
</dbReference>
<dbReference type="Proteomes" id="UP000597656">
    <property type="component" value="Unassembled WGS sequence"/>
</dbReference>
<dbReference type="Pfam" id="PF02801">
    <property type="entry name" value="Ketoacyl-synt_C"/>
    <property type="match status" value="1"/>
</dbReference>
<dbReference type="InterPro" id="IPR014031">
    <property type="entry name" value="Ketoacyl_synth_C"/>
</dbReference>
<evidence type="ECO:0000259" key="1">
    <source>
        <dbReference type="Pfam" id="PF02801"/>
    </source>
</evidence>
<name>A0ABQ2IX91_9PSEU</name>
<accession>A0ABQ2IX91</accession>
<proteinExistence type="predicted"/>
<dbReference type="EMBL" id="BMNC01000044">
    <property type="protein sequence ID" value="GGN30583.1"/>
    <property type="molecule type" value="Genomic_DNA"/>
</dbReference>
<feature type="domain" description="Beta-ketoacyl synthase C-terminal" evidence="1">
    <location>
        <begin position="2"/>
        <end position="40"/>
    </location>
</feature>
<reference evidence="3" key="1">
    <citation type="journal article" date="2019" name="Int. J. Syst. Evol. Microbiol.">
        <title>The Global Catalogue of Microorganisms (GCM) 10K type strain sequencing project: providing services to taxonomists for standard genome sequencing and annotation.</title>
        <authorList>
            <consortium name="The Broad Institute Genomics Platform"/>
            <consortium name="The Broad Institute Genome Sequencing Center for Infectious Disease"/>
            <person name="Wu L."/>
            <person name="Ma J."/>
        </authorList>
    </citation>
    <scope>NUCLEOTIDE SEQUENCE [LARGE SCALE GENOMIC DNA]</scope>
    <source>
        <strain evidence="3">CGMCC 4.7319</strain>
    </source>
</reference>
<gene>
    <name evidence="2" type="ORF">GCM10011609_88470</name>
</gene>
<organism evidence="2 3">
    <name type="scientific">Lentzea pudingi</name>
    <dbReference type="NCBI Taxonomy" id="1789439"/>
    <lineage>
        <taxon>Bacteria</taxon>
        <taxon>Bacillati</taxon>
        <taxon>Actinomycetota</taxon>
        <taxon>Actinomycetes</taxon>
        <taxon>Pseudonocardiales</taxon>
        <taxon>Pseudonocardiaceae</taxon>
        <taxon>Lentzea</taxon>
    </lineage>
</organism>
<comment type="caution">
    <text evidence="2">The sequence shown here is derived from an EMBL/GenBank/DDBJ whole genome shotgun (WGS) entry which is preliminary data.</text>
</comment>
<sequence length="62" mass="6351">MPVSSTKGTTGHLLKAAGVVEFVITLLALTDGVLPPTANFTGPPSGNVRSRCRRGIVKNCSG</sequence>
<keyword evidence="3" id="KW-1185">Reference proteome</keyword>
<evidence type="ECO:0000313" key="2">
    <source>
        <dbReference type="EMBL" id="GGN30583.1"/>
    </source>
</evidence>
<evidence type="ECO:0000313" key="3">
    <source>
        <dbReference type="Proteomes" id="UP000597656"/>
    </source>
</evidence>
<dbReference type="SUPFAM" id="SSF53901">
    <property type="entry name" value="Thiolase-like"/>
    <property type="match status" value="1"/>
</dbReference>
<protein>
    <recommendedName>
        <fullName evidence="1">Beta-ketoacyl synthase C-terminal domain-containing protein</fullName>
    </recommendedName>
</protein>
<dbReference type="InterPro" id="IPR016039">
    <property type="entry name" value="Thiolase-like"/>
</dbReference>